<dbReference type="PRINTS" id="PR00367">
    <property type="entry name" value="ETHRSPELEMNT"/>
</dbReference>
<dbReference type="InterPro" id="IPR036955">
    <property type="entry name" value="AP2/ERF_dom_sf"/>
</dbReference>
<keyword evidence="13" id="KW-1185">Reference proteome</keyword>
<evidence type="ECO:0000256" key="9">
    <source>
        <dbReference type="ARBA" id="ARBA00024343"/>
    </source>
</evidence>
<dbReference type="PROSITE" id="PS51032">
    <property type="entry name" value="AP2_ERF"/>
    <property type="match status" value="1"/>
</dbReference>
<dbReference type="Gene3D" id="3.30.730.10">
    <property type="entry name" value="AP2/ERF domain"/>
    <property type="match status" value="1"/>
</dbReference>
<feature type="domain" description="AP2/ERF" evidence="11">
    <location>
        <begin position="47"/>
        <end position="104"/>
    </location>
</feature>
<evidence type="ECO:0000256" key="3">
    <source>
        <dbReference type="ARBA" id="ARBA00023015"/>
    </source>
</evidence>
<keyword evidence="2" id="KW-0611">Plant defense</keyword>
<protein>
    <submittedName>
        <fullName evidence="12">Dehydration-responsive element-binding protein 2D</fullName>
    </submittedName>
</protein>
<dbReference type="PANTHER" id="PTHR31241">
    <property type="entry name" value="DEHYDRATION-RESPONSIVE ELEMENT-BINDING PROTEIN 2C"/>
    <property type="match status" value="1"/>
</dbReference>
<feature type="compositionally biased region" description="Basic and acidic residues" evidence="10">
    <location>
        <begin position="1"/>
        <end position="16"/>
    </location>
</feature>
<keyword evidence="4" id="KW-0346">Stress response</keyword>
<dbReference type="InterPro" id="IPR001471">
    <property type="entry name" value="AP2/ERF_dom"/>
</dbReference>
<evidence type="ECO:0000256" key="1">
    <source>
        <dbReference type="ARBA" id="ARBA00004123"/>
    </source>
</evidence>
<dbReference type="SMART" id="SM00380">
    <property type="entry name" value="AP2"/>
    <property type="match status" value="1"/>
</dbReference>
<dbReference type="GO" id="GO:0000976">
    <property type="term" value="F:transcription cis-regulatory region binding"/>
    <property type="evidence" value="ECO:0007669"/>
    <property type="project" value="TreeGrafter"/>
</dbReference>
<comment type="caution">
    <text evidence="12">The sequence shown here is derived from an EMBL/GenBank/DDBJ whole genome shotgun (WGS) entry which is preliminary data.</text>
</comment>
<dbReference type="InterPro" id="IPR016177">
    <property type="entry name" value="DNA-bd_dom_sf"/>
</dbReference>
<keyword evidence="8" id="KW-0539">Nucleus</keyword>
<accession>A0A9N7P5Y8</accession>
<name>A0A9N7P5Y8_STRHE</name>
<dbReference type="EMBL" id="CACSLK010035018">
    <property type="protein sequence ID" value="CAA0843427.1"/>
    <property type="molecule type" value="Genomic_DNA"/>
</dbReference>
<evidence type="ECO:0000256" key="4">
    <source>
        <dbReference type="ARBA" id="ARBA00023016"/>
    </source>
</evidence>
<keyword evidence="6" id="KW-0010">Activator</keyword>
<dbReference type="GO" id="GO:0003700">
    <property type="term" value="F:DNA-binding transcription factor activity"/>
    <property type="evidence" value="ECO:0007669"/>
    <property type="project" value="InterPro"/>
</dbReference>
<evidence type="ECO:0000256" key="10">
    <source>
        <dbReference type="SAM" id="MobiDB-lite"/>
    </source>
</evidence>
<evidence type="ECO:0000256" key="7">
    <source>
        <dbReference type="ARBA" id="ARBA00023163"/>
    </source>
</evidence>
<evidence type="ECO:0000256" key="5">
    <source>
        <dbReference type="ARBA" id="ARBA00023125"/>
    </source>
</evidence>
<organism evidence="12 13">
    <name type="scientific">Striga hermonthica</name>
    <name type="common">Purple witchweed</name>
    <name type="synonym">Buchnera hermonthica</name>
    <dbReference type="NCBI Taxonomy" id="68872"/>
    <lineage>
        <taxon>Eukaryota</taxon>
        <taxon>Viridiplantae</taxon>
        <taxon>Streptophyta</taxon>
        <taxon>Embryophyta</taxon>
        <taxon>Tracheophyta</taxon>
        <taxon>Spermatophyta</taxon>
        <taxon>Magnoliopsida</taxon>
        <taxon>eudicotyledons</taxon>
        <taxon>Gunneridae</taxon>
        <taxon>Pentapetalae</taxon>
        <taxon>asterids</taxon>
        <taxon>lamiids</taxon>
        <taxon>Lamiales</taxon>
        <taxon>Orobanchaceae</taxon>
        <taxon>Buchnereae</taxon>
        <taxon>Striga</taxon>
    </lineage>
</organism>
<dbReference type="GO" id="GO:0045893">
    <property type="term" value="P:positive regulation of DNA-templated transcription"/>
    <property type="evidence" value="ECO:0007669"/>
    <property type="project" value="TreeGrafter"/>
</dbReference>
<evidence type="ECO:0000256" key="6">
    <source>
        <dbReference type="ARBA" id="ARBA00023159"/>
    </source>
</evidence>
<dbReference type="FunFam" id="3.30.730.10:FF:000001">
    <property type="entry name" value="Ethylene-responsive transcription factor 2"/>
    <property type="match status" value="1"/>
</dbReference>
<evidence type="ECO:0000259" key="11">
    <source>
        <dbReference type="PROSITE" id="PS51032"/>
    </source>
</evidence>
<evidence type="ECO:0000313" key="13">
    <source>
        <dbReference type="Proteomes" id="UP001153555"/>
    </source>
</evidence>
<comment type="similarity">
    <text evidence="9">Belongs to the AP2/ERF transcription factor family. ERF subfamily.</text>
</comment>
<evidence type="ECO:0000256" key="2">
    <source>
        <dbReference type="ARBA" id="ARBA00022821"/>
    </source>
</evidence>
<comment type="subcellular location">
    <subcellularLocation>
        <location evidence="1">Nucleus</location>
    </subcellularLocation>
</comment>
<sequence>MSKSMESCRKGEEKNAAARSSRPRLAQASSRKGCMRGKGGPENASCTYKGVRQRTWGKWVAEIREPNRGSRVWLGTFETSHEAAMAYDTAARRLYGPEAKVNLPHLLDQAQAETQTLLQGPVKAEVQEITIDDFLGPLEPTKEERPISEIGPMAESTGYNYNGEYVSASGILQELNESLPEVDDSSLWAEAAKDTSLRIVHEPEAFASSLEYYGKDSYGTPFPWYY</sequence>
<keyword evidence="3" id="KW-0805">Transcription regulation</keyword>
<dbReference type="OrthoDB" id="550883at2759"/>
<dbReference type="SUPFAM" id="SSF54171">
    <property type="entry name" value="DNA-binding domain"/>
    <property type="match status" value="1"/>
</dbReference>
<gene>
    <name evidence="12" type="ORF">SHERM_09201</name>
</gene>
<keyword evidence="5" id="KW-0238">DNA-binding</keyword>
<evidence type="ECO:0000256" key="8">
    <source>
        <dbReference type="ARBA" id="ARBA00023242"/>
    </source>
</evidence>
<dbReference type="PANTHER" id="PTHR31241:SF62">
    <property type="entry name" value="DEHYDRATION-RESPONSIVE ELEMENT-BINDING PROTEIN 2D"/>
    <property type="match status" value="1"/>
</dbReference>
<reference evidence="12" key="1">
    <citation type="submission" date="2019-12" db="EMBL/GenBank/DDBJ databases">
        <authorList>
            <person name="Scholes J."/>
        </authorList>
    </citation>
    <scope>NUCLEOTIDE SEQUENCE</scope>
</reference>
<dbReference type="Pfam" id="PF00847">
    <property type="entry name" value="AP2"/>
    <property type="match status" value="1"/>
</dbReference>
<dbReference type="AlphaFoldDB" id="A0A9N7P5Y8"/>
<keyword evidence="7" id="KW-0804">Transcription</keyword>
<dbReference type="GO" id="GO:0005634">
    <property type="term" value="C:nucleus"/>
    <property type="evidence" value="ECO:0007669"/>
    <property type="project" value="UniProtKB-SubCell"/>
</dbReference>
<feature type="region of interest" description="Disordered" evidence="10">
    <location>
        <begin position="1"/>
        <end position="46"/>
    </location>
</feature>
<proteinExistence type="inferred from homology"/>
<evidence type="ECO:0000313" key="12">
    <source>
        <dbReference type="EMBL" id="CAA0843427.1"/>
    </source>
</evidence>
<dbReference type="GO" id="GO:0006952">
    <property type="term" value="P:defense response"/>
    <property type="evidence" value="ECO:0007669"/>
    <property type="project" value="UniProtKB-KW"/>
</dbReference>
<dbReference type="CDD" id="cd00018">
    <property type="entry name" value="AP2"/>
    <property type="match status" value="1"/>
</dbReference>
<dbReference type="Proteomes" id="UP001153555">
    <property type="component" value="Unassembled WGS sequence"/>
</dbReference>